<keyword evidence="1 4" id="KW-0113">Calvin cycle</keyword>
<evidence type="ECO:0000256" key="3">
    <source>
        <dbReference type="ARBA" id="ARBA00038826"/>
    </source>
</evidence>
<evidence type="ECO:0000256" key="2">
    <source>
        <dbReference type="ARBA" id="ARBA00023300"/>
    </source>
</evidence>
<dbReference type="RefSeq" id="WP_110266035.1">
    <property type="nucleotide sequence ID" value="NZ_CAWNXA010000009.1"/>
</dbReference>
<comment type="miscellaneous">
    <text evidence="4">The basic functional RuBisCO is composed of a large chain homodimer in a 'head-to-tail' conformation. In form I RuBisCO this homodimer is arranged in a barrel-like tetramer with the small subunits forming a tetrameric 'cap' on each end of the 'barrel'.</text>
</comment>
<dbReference type="Gene3D" id="3.30.190.10">
    <property type="entry name" value="Ribulose bisphosphate carboxylase, small subunit"/>
    <property type="match status" value="1"/>
</dbReference>
<comment type="caution">
    <text evidence="6">The sequence shown here is derived from an EMBL/GenBank/DDBJ whole genome shotgun (WGS) entry which is preliminary data.</text>
</comment>
<dbReference type="GO" id="GO:0019253">
    <property type="term" value="P:reductive pentose-phosphate cycle"/>
    <property type="evidence" value="ECO:0007669"/>
    <property type="project" value="UniProtKB-UniRule"/>
</dbReference>
<dbReference type="Proteomes" id="UP000248330">
    <property type="component" value="Unassembled WGS sequence"/>
</dbReference>
<comment type="function">
    <text evidence="4">RuBisCO catalyzes two reactions: the carboxylation of D-ribulose 1,5-bisphosphate, the primary event in carbon dioxide fixation, as well as the oxidative fragmentation of the pentose substrate. Both reactions occur simultaneously and in competition at the same active site. Although the small subunit is not catalytic it is essential for maximal activity.</text>
</comment>
<feature type="domain" description="Ribulose bisphosphate carboxylase small subunit" evidence="5">
    <location>
        <begin position="10"/>
        <end position="109"/>
    </location>
</feature>
<evidence type="ECO:0000256" key="1">
    <source>
        <dbReference type="ARBA" id="ARBA00022567"/>
    </source>
</evidence>
<dbReference type="PANTHER" id="PTHR31262">
    <property type="entry name" value="RIBULOSE BISPHOSPHATE CARBOXYLASE SMALL CHAIN 1, CHLOROPLASTIC"/>
    <property type="match status" value="1"/>
</dbReference>
<gene>
    <name evidence="4" type="primary">cbbS</name>
    <name evidence="6" type="ORF">C8D93_10912</name>
</gene>
<proteinExistence type="inferred from homology"/>
<name>A0A318E569_9GAMM</name>
<comment type="subunit">
    <text evidence="3 4">Heterohexadecamer of 8 large and 8 small subunits.</text>
</comment>
<protein>
    <recommendedName>
        <fullName evidence="4">Ribulose bisphosphate carboxylase small subunit</fullName>
        <shortName evidence="4">RuBisCO small subunit</shortName>
    </recommendedName>
</protein>
<comment type="similarity">
    <text evidence="4">Belongs to the RuBisCO small chain family.</text>
</comment>
<dbReference type="OrthoDB" id="9788955at2"/>
<dbReference type="Pfam" id="PF00101">
    <property type="entry name" value="RuBisCO_small"/>
    <property type="match status" value="1"/>
</dbReference>
<dbReference type="SUPFAM" id="SSF55239">
    <property type="entry name" value="RuBisCO, small subunit"/>
    <property type="match status" value="1"/>
</dbReference>
<evidence type="ECO:0000256" key="4">
    <source>
        <dbReference type="HAMAP-Rule" id="MF_00859"/>
    </source>
</evidence>
<organism evidence="6 7">
    <name type="scientific">Sinimarinibacterium flocculans</name>
    <dbReference type="NCBI Taxonomy" id="985250"/>
    <lineage>
        <taxon>Bacteria</taxon>
        <taxon>Pseudomonadati</taxon>
        <taxon>Pseudomonadota</taxon>
        <taxon>Gammaproteobacteria</taxon>
        <taxon>Nevskiales</taxon>
        <taxon>Nevskiaceae</taxon>
        <taxon>Sinimarinibacterium</taxon>
    </lineage>
</organism>
<dbReference type="SMART" id="SM00961">
    <property type="entry name" value="RuBisCO_small"/>
    <property type="match status" value="1"/>
</dbReference>
<evidence type="ECO:0000313" key="7">
    <source>
        <dbReference type="Proteomes" id="UP000248330"/>
    </source>
</evidence>
<dbReference type="InterPro" id="IPR000894">
    <property type="entry name" value="RuBisCO_ssu_dom"/>
</dbReference>
<dbReference type="InterPro" id="IPR024681">
    <property type="entry name" value="RuBisCO_ssu"/>
</dbReference>
<dbReference type="AlphaFoldDB" id="A0A318E569"/>
<dbReference type="CDD" id="cd03527">
    <property type="entry name" value="RuBisCO_small"/>
    <property type="match status" value="1"/>
</dbReference>
<accession>A0A318E569</accession>
<dbReference type="EMBL" id="QICN01000009">
    <property type="protein sequence ID" value="PXV65633.1"/>
    <property type="molecule type" value="Genomic_DNA"/>
</dbReference>
<reference evidence="6 7" key="1">
    <citation type="submission" date="2018-04" db="EMBL/GenBank/DDBJ databases">
        <title>Genomic Encyclopedia of Type Strains, Phase IV (KMG-IV): sequencing the most valuable type-strain genomes for metagenomic binning, comparative biology and taxonomic classification.</title>
        <authorList>
            <person name="Goeker M."/>
        </authorList>
    </citation>
    <scope>NUCLEOTIDE SEQUENCE [LARGE SCALE GENOMIC DNA]</scope>
    <source>
        <strain evidence="6 7">DSM 104150</strain>
    </source>
</reference>
<evidence type="ECO:0000313" key="6">
    <source>
        <dbReference type="EMBL" id="PXV65633.1"/>
    </source>
</evidence>
<dbReference type="PANTHER" id="PTHR31262:SF23">
    <property type="entry name" value="RIBULOSE BISPHOSPHATE CARBOXYLASE SMALL SUBUNIT"/>
    <property type="match status" value="1"/>
</dbReference>
<dbReference type="HAMAP" id="MF_00859">
    <property type="entry name" value="RuBisCO_S_bact"/>
    <property type="match status" value="1"/>
</dbReference>
<dbReference type="InterPro" id="IPR036385">
    <property type="entry name" value="RuBisCO_ssu_sf"/>
</dbReference>
<keyword evidence="7" id="KW-1185">Reference proteome</keyword>
<dbReference type="GO" id="GO:0016984">
    <property type="term" value="F:ribulose-bisphosphate carboxylase activity"/>
    <property type="evidence" value="ECO:0007669"/>
    <property type="project" value="UniProtKB-UniRule"/>
</dbReference>
<keyword evidence="2 4" id="KW-0120">Carbon dioxide fixation</keyword>
<sequence length="145" mass="16788">MMTNYGNRLTQGQFSFLPDLTDEQIKAQVQYALDHGWALGVEYTDDPHPRNTYWEMYGMPMFDLADAAGVLMEINNCRKTFPNHYVRVTAFDSTRGVESLRMSFIVNRPDDEPGFKLERQELAGRRIAYTTRSYAAQKPEGERYS</sequence>
<evidence type="ECO:0000259" key="5">
    <source>
        <dbReference type="SMART" id="SM00961"/>
    </source>
</evidence>